<reference evidence="7 8" key="1">
    <citation type="journal article" date="2018" name="Microbiome">
        <title>Fine metagenomic profile of the Mediterranean stratified and mixed water columns revealed by assembly and recruitment.</title>
        <authorList>
            <person name="Haro-Moreno J.M."/>
            <person name="Lopez-Perez M."/>
            <person name="De La Torre J.R."/>
            <person name="Picazo A."/>
            <person name="Camacho A."/>
            <person name="Rodriguez-Valera F."/>
        </authorList>
    </citation>
    <scope>NUCLEOTIDE SEQUENCE [LARGE SCALE GENOMIC DNA]</scope>
    <source>
        <strain evidence="7">MED-G83</strain>
    </source>
</reference>
<dbReference type="Proteomes" id="UP000252147">
    <property type="component" value="Unassembled WGS sequence"/>
</dbReference>
<dbReference type="InterPro" id="IPR042099">
    <property type="entry name" value="ANL_N_sf"/>
</dbReference>
<keyword evidence="4" id="KW-0443">Lipid metabolism</keyword>
<dbReference type="GO" id="GO:0006631">
    <property type="term" value="P:fatty acid metabolic process"/>
    <property type="evidence" value="ECO:0007669"/>
    <property type="project" value="UniProtKB-KW"/>
</dbReference>
<dbReference type="Pfam" id="PF13193">
    <property type="entry name" value="AMP-binding_C"/>
    <property type="match status" value="1"/>
</dbReference>
<evidence type="ECO:0000256" key="3">
    <source>
        <dbReference type="ARBA" id="ARBA00022832"/>
    </source>
</evidence>
<dbReference type="NCBIfam" id="NF004837">
    <property type="entry name" value="PRK06187.1"/>
    <property type="match status" value="1"/>
</dbReference>
<evidence type="ECO:0000256" key="4">
    <source>
        <dbReference type="ARBA" id="ARBA00023098"/>
    </source>
</evidence>
<dbReference type="PANTHER" id="PTHR43859">
    <property type="entry name" value="ACYL-ACTIVATING ENZYME"/>
    <property type="match status" value="1"/>
</dbReference>
<dbReference type="Pfam" id="PF00501">
    <property type="entry name" value="AMP-binding"/>
    <property type="match status" value="1"/>
</dbReference>
<evidence type="ECO:0000259" key="5">
    <source>
        <dbReference type="Pfam" id="PF00501"/>
    </source>
</evidence>
<protein>
    <submittedName>
        <fullName evidence="7">Long-chain fatty acid--CoA ligase</fullName>
    </submittedName>
</protein>
<accession>A0A368BPD6</accession>
<keyword evidence="3" id="KW-0276">Fatty acid metabolism</keyword>
<dbReference type="InterPro" id="IPR025110">
    <property type="entry name" value="AMP-bd_C"/>
</dbReference>
<dbReference type="Gene3D" id="3.40.50.12780">
    <property type="entry name" value="N-terminal domain of ligase-like"/>
    <property type="match status" value="1"/>
</dbReference>
<dbReference type="SUPFAM" id="SSF56801">
    <property type="entry name" value="Acetyl-CoA synthetase-like"/>
    <property type="match status" value="1"/>
</dbReference>
<sequence length="550" mass="61216">MVSLFAQSKKLGVRMNMQDWNQNVGSIIDYAQRIFPGVEIVTRNLNGAISKTNYGEVGRRAKKLGSALEKYGIKHGQNVGSLALNTYRNMEMYYGISGMGAVMHTINFRLHPEQIVYIINHAENRIIFIESVFAPLLEAIQDNCPTVEQYVILCSKEEMPETKLKNAVSYEEFIEDGDENYQWPTLGEDAPCGLCYTSGTTGNPKGVLYSHKSTLLHAWAGSSANGLGLDKDDSILMVVPMFHVMGWGLPYIGAMNGIKLVLPGMGMDGAALVELIQKEEVTLAFGVPTIWLGLLGYCKENNIKLDTVKQTVIGGSAVPYSMIKQFDEEHDVNVVQGWGMTETSPLATANIRTKAMEAMSKEERYKLQTKQGKPVYGVELKIVDDNGKQLPEDGEAFGKLLIRGPWVNKRYYKFDEDAIDVDGWFDTGDISSIDPDGYMTIVDRAKDVIKSGGEWISSVDLENAAQGHPDVIQSCVIGVAHPKWDERPLLLVVPANDKKDKESIFAYLEDKIAKWWKPDDIVFVGELPIGATGKVLKIDLREQYKDHLMK</sequence>
<proteinExistence type="inferred from homology"/>
<dbReference type="InterPro" id="IPR045851">
    <property type="entry name" value="AMP-bd_C_sf"/>
</dbReference>
<gene>
    <name evidence="7" type="ORF">DBW97_01495</name>
</gene>
<evidence type="ECO:0000256" key="1">
    <source>
        <dbReference type="ARBA" id="ARBA00006432"/>
    </source>
</evidence>
<dbReference type="GO" id="GO:0016874">
    <property type="term" value="F:ligase activity"/>
    <property type="evidence" value="ECO:0007669"/>
    <property type="project" value="UniProtKB-KW"/>
</dbReference>
<dbReference type="Gene3D" id="3.30.300.30">
    <property type="match status" value="1"/>
</dbReference>
<evidence type="ECO:0000313" key="8">
    <source>
        <dbReference type="Proteomes" id="UP000252147"/>
    </source>
</evidence>
<dbReference type="InterPro" id="IPR000873">
    <property type="entry name" value="AMP-dep_synth/lig_dom"/>
</dbReference>
<dbReference type="AlphaFoldDB" id="A0A368BPD6"/>
<dbReference type="EMBL" id="QOPD01000002">
    <property type="protein sequence ID" value="RCL38712.1"/>
    <property type="molecule type" value="Genomic_DNA"/>
</dbReference>
<evidence type="ECO:0000256" key="2">
    <source>
        <dbReference type="ARBA" id="ARBA00022598"/>
    </source>
</evidence>
<feature type="domain" description="AMP-dependent synthetase/ligase" evidence="5">
    <location>
        <begin position="48"/>
        <end position="412"/>
    </location>
</feature>
<dbReference type="CDD" id="cd12119">
    <property type="entry name" value="ttLC_FACS_AlkK_like"/>
    <property type="match status" value="1"/>
</dbReference>
<keyword evidence="2 7" id="KW-0436">Ligase</keyword>
<evidence type="ECO:0000313" key="7">
    <source>
        <dbReference type="EMBL" id="RCL38712.1"/>
    </source>
</evidence>
<name>A0A368BPD6_9GAMM</name>
<dbReference type="InterPro" id="IPR020845">
    <property type="entry name" value="AMP-binding_CS"/>
</dbReference>
<comment type="caution">
    <text evidence="7">The sequence shown here is derived from an EMBL/GenBank/DDBJ whole genome shotgun (WGS) entry which is preliminary data.</text>
</comment>
<evidence type="ECO:0000259" key="6">
    <source>
        <dbReference type="Pfam" id="PF13193"/>
    </source>
</evidence>
<dbReference type="PANTHER" id="PTHR43859:SF4">
    <property type="entry name" value="BUTANOATE--COA LIGASE AAE1-RELATED"/>
    <property type="match status" value="1"/>
</dbReference>
<feature type="domain" description="AMP-binding enzyme C-terminal" evidence="6">
    <location>
        <begin position="461"/>
        <end position="534"/>
    </location>
</feature>
<organism evidence="7 8">
    <name type="scientific">SAR86 cluster bacterium</name>
    <dbReference type="NCBI Taxonomy" id="2030880"/>
    <lineage>
        <taxon>Bacteria</taxon>
        <taxon>Pseudomonadati</taxon>
        <taxon>Pseudomonadota</taxon>
        <taxon>Gammaproteobacteria</taxon>
        <taxon>SAR86 cluster</taxon>
    </lineage>
</organism>
<comment type="similarity">
    <text evidence="1">Belongs to the ATP-dependent AMP-binding enzyme family.</text>
</comment>
<dbReference type="PROSITE" id="PS00455">
    <property type="entry name" value="AMP_BINDING"/>
    <property type="match status" value="1"/>
</dbReference>